<dbReference type="GO" id="GO:0005524">
    <property type="term" value="F:ATP binding"/>
    <property type="evidence" value="ECO:0007669"/>
    <property type="project" value="UniProtKB-KW"/>
</dbReference>
<dbReference type="SUPFAM" id="SSF52540">
    <property type="entry name" value="P-loop containing nucleoside triphosphate hydrolases"/>
    <property type="match status" value="1"/>
</dbReference>
<dbReference type="GO" id="GO:0030983">
    <property type="term" value="F:mismatched DNA binding"/>
    <property type="evidence" value="ECO:0007669"/>
    <property type="project" value="InterPro"/>
</dbReference>
<reference evidence="5 6" key="1">
    <citation type="submission" date="2018-05" db="EMBL/GenBank/DDBJ databases">
        <title>Pedobacter paludis sp. nov., isolated from wetland soil.</title>
        <authorList>
            <person name="Zhang Y."/>
            <person name="Wang G."/>
        </authorList>
    </citation>
    <scope>NUCLEOTIDE SEQUENCE [LARGE SCALE GENOMIC DNA]</scope>
    <source>
        <strain evidence="5 6">KCTC22721</strain>
    </source>
</reference>
<evidence type="ECO:0000256" key="3">
    <source>
        <dbReference type="ARBA" id="ARBA00023125"/>
    </source>
</evidence>
<dbReference type="Pfam" id="PF05192">
    <property type="entry name" value="MutS_III"/>
    <property type="match status" value="1"/>
</dbReference>
<dbReference type="Gene3D" id="1.10.1420.10">
    <property type="match status" value="1"/>
</dbReference>
<dbReference type="OrthoDB" id="1097361at2"/>
<keyword evidence="1" id="KW-0547">Nucleotide-binding</keyword>
<evidence type="ECO:0000256" key="2">
    <source>
        <dbReference type="ARBA" id="ARBA00022840"/>
    </source>
</evidence>
<dbReference type="EMBL" id="QGNZ01000003">
    <property type="protein sequence ID" value="PWS26974.1"/>
    <property type="molecule type" value="Genomic_DNA"/>
</dbReference>
<dbReference type="InterPro" id="IPR045076">
    <property type="entry name" value="MutS"/>
</dbReference>
<keyword evidence="3" id="KW-0238">DNA-binding</keyword>
<organism evidence="5 6">
    <name type="scientific">Pedobacter yonginense</name>
    <dbReference type="NCBI Taxonomy" id="651869"/>
    <lineage>
        <taxon>Bacteria</taxon>
        <taxon>Pseudomonadati</taxon>
        <taxon>Bacteroidota</taxon>
        <taxon>Sphingobacteriia</taxon>
        <taxon>Sphingobacteriales</taxon>
        <taxon>Sphingobacteriaceae</taxon>
        <taxon>Pedobacter</taxon>
    </lineage>
</organism>
<protein>
    <submittedName>
        <fullName evidence="5">DNA mismatch repair protein</fullName>
    </submittedName>
</protein>
<evidence type="ECO:0000259" key="4">
    <source>
        <dbReference type="SMART" id="SM00534"/>
    </source>
</evidence>
<comment type="caution">
    <text evidence="5">The sequence shown here is derived from an EMBL/GenBank/DDBJ whole genome shotgun (WGS) entry which is preliminary data.</text>
</comment>
<keyword evidence="2" id="KW-0067">ATP-binding</keyword>
<name>A0A317EK61_9SPHI</name>
<accession>A0A317EK61</accession>
<evidence type="ECO:0000313" key="5">
    <source>
        <dbReference type="EMBL" id="PWS26974.1"/>
    </source>
</evidence>
<dbReference type="InterPro" id="IPR007696">
    <property type="entry name" value="DNA_mismatch_repair_MutS_core"/>
</dbReference>
<dbReference type="Pfam" id="PF00488">
    <property type="entry name" value="MutS_V"/>
    <property type="match status" value="1"/>
</dbReference>
<dbReference type="SMART" id="SM00534">
    <property type="entry name" value="MUTSac"/>
    <property type="match status" value="1"/>
</dbReference>
<dbReference type="PANTHER" id="PTHR11361:SF99">
    <property type="entry name" value="DNA MISMATCH REPAIR PROTEIN"/>
    <property type="match status" value="1"/>
</dbReference>
<dbReference type="GO" id="GO:0140664">
    <property type="term" value="F:ATP-dependent DNA damage sensor activity"/>
    <property type="evidence" value="ECO:0007669"/>
    <property type="project" value="InterPro"/>
</dbReference>
<feature type="domain" description="DNA mismatch repair proteins mutS family" evidence="4">
    <location>
        <begin position="258"/>
        <end position="439"/>
    </location>
</feature>
<dbReference type="GO" id="GO:0006298">
    <property type="term" value="P:mismatch repair"/>
    <property type="evidence" value="ECO:0007669"/>
    <property type="project" value="InterPro"/>
</dbReference>
<dbReference type="SUPFAM" id="SSF48334">
    <property type="entry name" value="DNA repair protein MutS, domain III"/>
    <property type="match status" value="1"/>
</dbReference>
<dbReference type="AlphaFoldDB" id="A0A317EK61"/>
<dbReference type="InterPro" id="IPR000432">
    <property type="entry name" value="DNA_mismatch_repair_MutS_C"/>
</dbReference>
<proteinExistence type="predicted"/>
<evidence type="ECO:0000256" key="1">
    <source>
        <dbReference type="ARBA" id="ARBA00022741"/>
    </source>
</evidence>
<dbReference type="Gene3D" id="3.40.50.300">
    <property type="entry name" value="P-loop containing nucleotide triphosphate hydrolases"/>
    <property type="match status" value="1"/>
</dbReference>
<keyword evidence="6" id="KW-1185">Reference proteome</keyword>
<dbReference type="InterPro" id="IPR027417">
    <property type="entry name" value="P-loop_NTPase"/>
</dbReference>
<dbReference type="RefSeq" id="WP_109926320.1">
    <property type="nucleotide sequence ID" value="NZ_QGNZ01000003.1"/>
</dbReference>
<evidence type="ECO:0000313" key="6">
    <source>
        <dbReference type="Proteomes" id="UP000245379"/>
    </source>
</evidence>
<dbReference type="GO" id="GO:0005829">
    <property type="term" value="C:cytosol"/>
    <property type="evidence" value="ECO:0007669"/>
    <property type="project" value="TreeGrafter"/>
</dbReference>
<sequence>MTAFDIDKQTLNDLEVFGSSEDHKSLFDLFNQTCTIEGESTLKLIFKNPLTDIKVITERLKLIQYLQNSSLDFNLDKESVDFIAFYIRQNNRPKKPSALSKIKKTVSEYLNPTRAFYIKRRGVKEVLDLITYLDLIVSHLNRKTNFSFLKKINDVIIEIKNNRPIAEYLLSKNNKLTPSKLSVFDFEIRTTAASQITNLLTLLYELDAYFAVAKTAKQHTLCYPQLNSDEEKHVEIKMLRHIFLDKPVPNDVFISTDKNVSFITGVNMAGKSTLLKSIAIAVYLAHLGFPVPAQQMKTSVFHGLMTTINISDSLSQGYSHFYNEVRRVSSVASKIDACKNMFVIFDELFRGTNVKDAHEASVSIINAFSKIKNCFFIVSTHIVEVAEDLHQNENIDFNFLETKMIGNKPSYSHKLKAGITSDRMGLWIIKNEGILNILDRNAKR</sequence>
<gene>
    <name evidence="5" type="ORF">DHW03_13215</name>
</gene>
<dbReference type="Proteomes" id="UP000245379">
    <property type="component" value="Unassembled WGS sequence"/>
</dbReference>
<dbReference type="InterPro" id="IPR036187">
    <property type="entry name" value="DNA_mismatch_repair_MutS_sf"/>
</dbReference>
<dbReference type="PANTHER" id="PTHR11361">
    <property type="entry name" value="DNA MISMATCH REPAIR PROTEIN MUTS FAMILY MEMBER"/>
    <property type="match status" value="1"/>
</dbReference>